<evidence type="ECO:0000313" key="1">
    <source>
        <dbReference type="EMBL" id="MBW0466457.1"/>
    </source>
</evidence>
<name>A0A9Q3BK84_9BASI</name>
<comment type="caution">
    <text evidence="1">The sequence shown here is derived from an EMBL/GenBank/DDBJ whole genome shotgun (WGS) entry which is preliminary data.</text>
</comment>
<gene>
    <name evidence="1" type="ORF">O181_006172</name>
</gene>
<proteinExistence type="predicted"/>
<dbReference type="Proteomes" id="UP000765509">
    <property type="component" value="Unassembled WGS sequence"/>
</dbReference>
<reference evidence="1" key="1">
    <citation type="submission" date="2021-03" db="EMBL/GenBank/DDBJ databases">
        <title>Draft genome sequence of rust myrtle Austropuccinia psidii MF-1, a brazilian biotype.</title>
        <authorList>
            <person name="Quecine M.C."/>
            <person name="Pachon D.M.R."/>
            <person name="Bonatelli M.L."/>
            <person name="Correr F.H."/>
            <person name="Franceschini L.M."/>
            <person name="Leite T.F."/>
            <person name="Margarido G.R.A."/>
            <person name="Almeida C.A."/>
            <person name="Ferrarezi J.A."/>
            <person name="Labate C.A."/>
        </authorList>
    </citation>
    <scope>NUCLEOTIDE SEQUENCE</scope>
    <source>
        <strain evidence="1">MF-1</strain>
    </source>
</reference>
<dbReference type="EMBL" id="AVOT02001305">
    <property type="protein sequence ID" value="MBW0466457.1"/>
    <property type="molecule type" value="Genomic_DNA"/>
</dbReference>
<dbReference type="AlphaFoldDB" id="A0A9Q3BK84"/>
<sequence>MPVENSPPARQTRSQAVLIPTPRVPLDGTSAIPQLRAHLDRGPITRENFTSIVGNLLQFKKDKIQSHIKKMASTCHPLVLH</sequence>
<organism evidence="1 2">
    <name type="scientific">Austropuccinia psidii MF-1</name>
    <dbReference type="NCBI Taxonomy" id="1389203"/>
    <lineage>
        <taxon>Eukaryota</taxon>
        <taxon>Fungi</taxon>
        <taxon>Dikarya</taxon>
        <taxon>Basidiomycota</taxon>
        <taxon>Pucciniomycotina</taxon>
        <taxon>Pucciniomycetes</taxon>
        <taxon>Pucciniales</taxon>
        <taxon>Sphaerophragmiaceae</taxon>
        <taxon>Austropuccinia</taxon>
    </lineage>
</organism>
<accession>A0A9Q3BK84</accession>
<protein>
    <submittedName>
        <fullName evidence="1">Uncharacterized protein</fullName>
    </submittedName>
</protein>
<evidence type="ECO:0000313" key="2">
    <source>
        <dbReference type="Proteomes" id="UP000765509"/>
    </source>
</evidence>
<keyword evidence="2" id="KW-1185">Reference proteome</keyword>